<evidence type="ECO:0000259" key="11">
    <source>
        <dbReference type="PROSITE" id="PS01124"/>
    </source>
</evidence>
<name>A0A1U7DI82_9RHOB</name>
<dbReference type="GO" id="GO:0003700">
    <property type="term" value="F:DNA-binding transcription factor activity"/>
    <property type="evidence" value="ECO:0007669"/>
    <property type="project" value="InterPro"/>
</dbReference>
<evidence type="ECO:0000256" key="3">
    <source>
        <dbReference type="ARBA" id="ARBA00011918"/>
    </source>
</evidence>
<accession>A0A2M9DDG8</accession>
<dbReference type="InterPro" id="IPR036631">
    <property type="entry name" value="MGMT_N_sf"/>
</dbReference>
<evidence type="ECO:0000256" key="10">
    <source>
        <dbReference type="ARBA" id="ARBA00049348"/>
    </source>
</evidence>
<keyword evidence="13" id="KW-1185">Reference proteome</keyword>
<comment type="catalytic activity">
    <reaction evidence="10">
        <text>a 6-O-methyl-2'-deoxyguanosine in DNA + L-cysteinyl-[protein] = S-methyl-L-cysteinyl-[protein] + a 2'-deoxyguanosine in DNA</text>
        <dbReference type="Rhea" id="RHEA:24000"/>
        <dbReference type="Rhea" id="RHEA-COMP:10131"/>
        <dbReference type="Rhea" id="RHEA-COMP:10132"/>
        <dbReference type="Rhea" id="RHEA-COMP:11367"/>
        <dbReference type="Rhea" id="RHEA-COMP:11368"/>
        <dbReference type="ChEBI" id="CHEBI:29950"/>
        <dbReference type="ChEBI" id="CHEBI:82612"/>
        <dbReference type="ChEBI" id="CHEBI:85445"/>
        <dbReference type="ChEBI" id="CHEBI:85448"/>
        <dbReference type="EC" id="2.1.1.63"/>
    </reaction>
</comment>
<dbReference type="InterPro" id="IPR036388">
    <property type="entry name" value="WH-like_DNA-bd_sf"/>
</dbReference>
<dbReference type="InterPro" id="IPR009057">
    <property type="entry name" value="Homeodomain-like_sf"/>
</dbReference>
<dbReference type="InterPro" id="IPR018060">
    <property type="entry name" value="HTH_AraC"/>
</dbReference>
<keyword evidence="5" id="KW-0808">Transferase</keyword>
<comment type="catalytic activity">
    <reaction evidence="1">
        <text>a 4-O-methyl-thymidine in DNA + L-cysteinyl-[protein] = a thymidine in DNA + S-methyl-L-cysteinyl-[protein]</text>
        <dbReference type="Rhea" id="RHEA:53428"/>
        <dbReference type="Rhea" id="RHEA-COMP:10131"/>
        <dbReference type="Rhea" id="RHEA-COMP:10132"/>
        <dbReference type="Rhea" id="RHEA-COMP:13555"/>
        <dbReference type="Rhea" id="RHEA-COMP:13556"/>
        <dbReference type="ChEBI" id="CHEBI:29950"/>
        <dbReference type="ChEBI" id="CHEBI:82612"/>
        <dbReference type="ChEBI" id="CHEBI:137386"/>
        <dbReference type="ChEBI" id="CHEBI:137387"/>
        <dbReference type="EC" id="2.1.1.63"/>
    </reaction>
</comment>
<dbReference type="AlphaFoldDB" id="A0A1U7DI82"/>
<keyword evidence="8" id="KW-0804">Transcription</keyword>
<comment type="similarity">
    <text evidence="2">Belongs to the MGMT family.</text>
</comment>
<proteinExistence type="inferred from homology"/>
<dbReference type="InterPro" id="IPR014048">
    <property type="entry name" value="MethylDNA_cys_MeTrfase_DNA-bd"/>
</dbReference>
<dbReference type="Gene3D" id="3.30.160.70">
    <property type="entry name" value="Methylated DNA-protein cysteine methyltransferase domain"/>
    <property type="match status" value="1"/>
</dbReference>
<dbReference type="Pfam" id="PF01035">
    <property type="entry name" value="DNA_binding_1"/>
    <property type="match status" value="1"/>
</dbReference>
<dbReference type="Proteomes" id="UP000187266">
    <property type="component" value="Chromosome"/>
</dbReference>
<evidence type="ECO:0000256" key="6">
    <source>
        <dbReference type="ARBA" id="ARBA00022763"/>
    </source>
</evidence>
<reference evidence="12 13" key="1">
    <citation type="submission" date="2017-01" db="EMBL/GenBank/DDBJ databases">
        <title>Genomic analysis of Xuhuaishuia manganoxidans DY6-4.</title>
        <authorList>
            <person name="Wang X."/>
        </authorList>
    </citation>
    <scope>NUCLEOTIDE SEQUENCE [LARGE SCALE GENOMIC DNA]</scope>
    <source>
        <strain evidence="12 13">DY6-4</strain>
    </source>
</reference>
<dbReference type="GO" id="GO:0032259">
    <property type="term" value="P:methylation"/>
    <property type="evidence" value="ECO:0007669"/>
    <property type="project" value="UniProtKB-KW"/>
</dbReference>
<keyword evidence="7" id="KW-0805">Transcription regulation</keyword>
<sequence length="311" mass="33867">MPDESYHFQVIRRAIEIIDTHQGEELSLSDLAARMHMSPAHFQRLFSQWVGISPKRFHQYLTLGHARALLRERFTTLETAEAVGLSGNSRLHDLFIRWEAMTPGQYADRGAGLRIRHGWFDSPFGDMLAMGTERGLCGIAFAGDMGREAAFADMAARWPKAELIDDRAGVEPLVRAALDEGRARLHLIGGPFQIKVWEALMNIPSGQVTTYSEIAARVGSPSAVRAVGTAVGRNPVSWLIPCHRAVRKSGGLGGYHWGLPVKRAMLAREAARAEGAEVDGTGLAPGATMQPAEASQKAEPGLLSARALNRA</sequence>
<evidence type="ECO:0000256" key="2">
    <source>
        <dbReference type="ARBA" id="ARBA00008711"/>
    </source>
</evidence>
<keyword evidence="4 12" id="KW-0489">Methyltransferase</keyword>
<dbReference type="SUPFAM" id="SSF46689">
    <property type="entry name" value="Homeodomain-like"/>
    <property type="match status" value="1"/>
</dbReference>
<evidence type="ECO:0000256" key="7">
    <source>
        <dbReference type="ARBA" id="ARBA00023015"/>
    </source>
</evidence>
<dbReference type="Pfam" id="PF12833">
    <property type="entry name" value="HTH_18"/>
    <property type="match status" value="1"/>
</dbReference>
<dbReference type="NCBIfam" id="TIGR00589">
    <property type="entry name" value="ogt"/>
    <property type="match status" value="1"/>
</dbReference>
<evidence type="ECO:0000256" key="4">
    <source>
        <dbReference type="ARBA" id="ARBA00022603"/>
    </source>
</evidence>
<dbReference type="Gene3D" id="1.10.10.60">
    <property type="entry name" value="Homeodomain-like"/>
    <property type="match status" value="1"/>
</dbReference>
<dbReference type="STRING" id="1267768.BV394_07690"/>
<dbReference type="OrthoDB" id="9802228at2"/>
<evidence type="ECO:0000256" key="8">
    <source>
        <dbReference type="ARBA" id="ARBA00023163"/>
    </source>
</evidence>
<evidence type="ECO:0000256" key="1">
    <source>
        <dbReference type="ARBA" id="ARBA00001286"/>
    </source>
</evidence>
<organism evidence="12 13">
    <name type="scientific">Brevirhabdus pacifica</name>
    <dbReference type="NCBI Taxonomy" id="1267768"/>
    <lineage>
        <taxon>Bacteria</taxon>
        <taxon>Pseudomonadati</taxon>
        <taxon>Pseudomonadota</taxon>
        <taxon>Alphaproteobacteria</taxon>
        <taxon>Rhodobacterales</taxon>
        <taxon>Paracoccaceae</taxon>
        <taxon>Brevirhabdus</taxon>
    </lineage>
</organism>
<keyword evidence="9" id="KW-0234">DNA repair</keyword>
<gene>
    <name evidence="12" type="ORF">BV394_07690</name>
</gene>
<dbReference type="SUPFAM" id="SSF53155">
    <property type="entry name" value="Methylated DNA-protein cysteine methyltransferase domain"/>
    <property type="match status" value="1"/>
</dbReference>
<dbReference type="GO" id="GO:0003908">
    <property type="term" value="F:methylated-DNA-[protein]-cysteine S-methyltransferase activity"/>
    <property type="evidence" value="ECO:0007669"/>
    <property type="project" value="UniProtKB-EC"/>
</dbReference>
<dbReference type="SUPFAM" id="SSF46767">
    <property type="entry name" value="Methylated DNA-protein cysteine methyltransferase, C-terminal domain"/>
    <property type="match status" value="1"/>
</dbReference>
<dbReference type="SMART" id="SM00342">
    <property type="entry name" value="HTH_ARAC"/>
    <property type="match status" value="1"/>
</dbReference>
<dbReference type="RefSeq" id="WP_076979632.1">
    <property type="nucleotide sequence ID" value="NZ_CP019124.1"/>
</dbReference>
<dbReference type="PROSITE" id="PS01124">
    <property type="entry name" value="HTH_ARAC_FAMILY_2"/>
    <property type="match status" value="1"/>
</dbReference>
<dbReference type="InterPro" id="IPR036217">
    <property type="entry name" value="MethylDNA_cys_MeTrfase_DNAb"/>
</dbReference>
<evidence type="ECO:0000256" key="9">
    <source>
        <dbReference type="ARBA" id="ARBA00023204"/>
    </source>
</evidence>
<dbReference type="EC" id="2.1.1.63" evidence="3"/>
<evidence type="ECO:0000313" key="12">
    <source>
        <dbReference type="EMBL" id="APX89609.1"/>
    </source>
</evidence>
<protein>
    <recommendedName>
        <fullName evidence="3">methylated-DNA--[protein]-cysteine S-methyltransferase</fullName>
        <ecNumber evidence="3">2.1.1.63</ecNumber>
    </recommendedName>
</protein>
<dbReference type="CDD" id="cd06445">
    <property type="entry name" value="ATase"/>
    <property type="match status" value="1"/>
</dbReference>
<dbReference type="Gene3D" id="1.10.10.10">
    <property type="entry name" value="Winged helix-like DNA-binding domain superfamily/Winged helix DNA-binding domain"/>
    <property type="match status" value="1"/>
</dbReference>
<feature type="domain" description="HTH araC/xylS-type" evidence="11">
    <location>
        <begin position="12"/>
        <end position="109"/>
    </location>
</feature>
<accession>A0A1U7DI82</accession>
<keyword evidence="6" id="KW-0227">DNA damage</keyword>
<dbReference type="PANTHER" id="PTHR10815">
    <property type="entry name" value="METHYLATED-DNA--PROTEIN-CYSTEINE METHYLTRANSFERASE"/>
    <property type="match status" value="1"/>
</dbReference>
<evidence type="ECO:0000313" key="13">
    <source>
        <dbReference type="Proteomes" id="UP000187266"/>
    </source>
</evidence>
<dbReference type="GO" id="GO:0006281">
    <property type="term" value="P:DNA repair"/>
    <property type="evidence" value="ECO:0007669"/>
    <property type="project" value="UniProtKB-KW"/>
</dbReference>
<dbReference type="EMBL" id="CP019124">
    <property type="protein sequence ID" value="APX89609.1"/>
    <property type="molecule type" value="Genomic_DNA"/>
</dbReference>
<dbReference type="PANTHER" id="PTHR10815:SF13">
    <property type="entry name" value="METHYLATED-DNA--PROTEIN-CYSTEINE METHYLTRANSFERASE"/>
    <property type="match status" value="1"/>
</dbReference>
<evidence type="ECO:0000256" key="5">
    <source>
        <dbReference type="ARBA" id="ARBA00022679"/>
    </source>
</evidence>
<dbReference type="FunFam" id="1.10.10.10:FF:000214">
    <property type="entry name" value="Methylated-DNA--protein-cysteine methyltransferase"/>
    <property type="match status" value="1"/>
</dbReference>
<dbReference type="GO" id="GO:0043565">
    <property type="term" value="F:sequence-specific DNA binding"/>
    <property type="evidence" value="ECO:0007669"/>
    <property type="project" value="InterPro"/>
</dbReference>